<gene>
    <name evidence="6" type="primary">rpoB</name>
    <name evidence="15" type="ORF">SAMN05660835_01803</name>
</gene>
<dbReference type="Pfam" id="PF00562">
    <property type="entry name" value="RNA_pol_Rpb2_6"/>
    <property type="match status" value="1"/>
</dbReference>
<comment type="subunit">
    <text evidence="6 8">The RNAP catalytic core consists of 2 alpha, 1 beta, 1 beta' and 1 omega subunit. When a sigma factor is associated with the core the holoenzyme is formed, which can initiate transcription.</text>
</comment>
<keyword evidence="16" id="KW-1185">Reference proteome</keyword>
<dbReference type="InterPro" id="IPR014724">
    <property type="entry name" value="RNA_pol_RPB2_OB-fold"/>
</dbReference>
<evidence type="ECO:0000256" key="8">
    <source>
        <dbReference type="RuleBase" id="RU363031"/>
    </source>
</evidence>
<feature type="domain" description="DNA-directed RNA polymerase subunit 2 hybrid-binding" evidence="9">
    <location>
        <begin position="724"/>
        <end position="1275"/>
    </location>
</feature>
<dbReference type="InterPro" id="IPR007120">
    <property type="entry name" value="DNA-dir_RNAP_su2_dom"/>
</dbReference>
<dbReference type="EMBL" id="FMYU01000018">
    <property type="protein sequence ID" value="SDD04511.1"/>
    <property type="molecule type" value="Genomic_DNA"/>
</dbReference>
<dbReference type="GO" id="GO:0032549">
    <property type="term" value="F:ribonucleoside binding"/>
    <property type="evidence" value="ECO:0007669"/>
    <property type="project" value="InterPro"/>
</dbReference>
<dbReference type="InterPro" id="IPR042107">
    <property type="entry name" value="DNA-dir_RNA_pol_bsu_ext_1_sf"/>
</dbReference>
<dbReference type="Gene3D" id="2.40.50.150">
    <property type="match status" value="1"/>
</dbReference>
<dbReference type="Gene3D" id="3.90.1800.10">
    <property type="entry name" value="RNA polymerase alpha subunit dimerisation domain"/>
    <property type="match status" value="1"/>
</dbReference>
<dbReference type="Gene3D" id="2.30.150.10">
    <property type="entry name" value="DNA-directed RNA polymerase, beta subunit, external 1 domain"/>
    <property type="match status" value="1"/>
</dbReference>
<dbReference type="CDD" id="cd00653">
    <property type="entry name" value="RNA_pol_B_RPB2"/>
    <property type="match status" value="1"/>
</dbReference>
<dbReference type="EC" id="2.7.7.6" evidence="6 8"/>
<dbReference type="GO" id="GO:0003677">
    <property type="term" value="F:DNA binding"/>
    <property type="evidence" value="ECO:0007669"/>
    <property type="project" value="UniProtKB-UniRule"/>
</dbReference>
<dbReference type="FunFam" id="3.90.1800.10:FF:000001">
    <property type="entry name" value="DNA-directed RNA polymerase subunit beta"/>
    <property type="match status" value="1"/>
</dbReference>
<comment type="catalytic activity">
    <reaction evidence="5 6 8">
        <text>RNA(n) + a ribonucleoside 5'-triphosphate = RNA(n+1) + diphosphate</text>
        <dbReference type="Rhea" id="RHEA:21248"/>
        <dbReference type="Rhea" id="RHEA-COMP:14527"/>
        <dbReference type="Rhea" id="RHEA-COMP:17342"/>
        <dbReference type="ChEBI" id="CHEBI:33019"/>
        <dbReference type="ChEBI" id="CHEBI:61557"/>
        <dbReference type="ChEBI" id="CHEBI:140395"/>
        <dbReference type="EC" id="2.7.7.6"/>
    </reaction>
</comment>
<feature type="domain" description="RNA polymerase Rpb2" evidence="11">
    <location>
        <begin position="355"/>
        <end position="458"/>
    </location>
</feature>
<evidence type="ECO:0000259" key="14">
    <source>
        <dbReference type="Pfam" id="PF10385"/>
    </source>
</evidence>
<sequence>MVQPLCLDYRLRVNFAQTQEVLSVPDILNMAIESYNRFLQKGSDFEKTLENAFKEIFPIEDVHGKIKLEYVDYYLREAKYNPMICKLKGITYGASLMLKVKLTLWDIDASGNKIGVKDIKEQEIYVCELPLMSESGSFIINGVERVIVNQLHRSPGVIFKNLTQQKENNYYAQVIPEKGSWIEFETDNKNLLHIRIDRKKKFPATVILKALGFNDLDILNRIYKLIDIHVKDGNFYTKPDKKLQGFKVKEDIVVENEVIVQKQKKLTPKIISRLIDLDINEIVIDENEFLDKYIAEKIDNNGSVIEGLSLIDSKVLQELKLMGNFNFKLVYSEYDDYMIINTLKADHEVLQKRRIGLKEDLPIEDIAKIYLHKSLRPGEHSSVEEANKFFAGLFFDPLKYDLSIEGRAKINETLNIDIPKDIRVLTVDDFFGIINHIILFKNGKVSADDMDSLSNRRVHLVGELLYSEVRKGLYRMQRLIKDRLLMPKETEDLTPYDVINTKPVATAIKDFFATGQLSQFLDQTNILSEISHKRRLSALGPGGLTRERAGFEVRDVHPSHYGRLCPIETPEGPNIGLIVSFSIYARVNEFGFIETPYRIVENGKVTDKIVYMTAGKEKDHIIAQASVDLNPDGTFAQDYVPSMKNGEFIMAYKMDVNLMDVSPRQIVSVAASLIPFLEHDDANRALMGSNMQRQAVPLIAPEAPLVGTGMEKEVGTYSRHAVLAKRDGKVIRIESNKIYIAVQSQEGAYEIDKYDLNNFVRSNQDTCFSQKPIVKIGDYVKKGQVIADGPTMDKGELALGRNMVVAFVPWRGYNYEDGITISRRVVEEDLFTSIHIKEFEVYARDTKLGPEEITADIPSASAELIKNLDKNGIVRIGAYVKPGDILVGKVTPKAETHYSPEERLLRAIFGEKASNVSDSSLRVPSDTEGTVIDVRIFRRKGTEKLAREEYIQKEDIKKINEELKTQLHLLENLKLESYKKLLEEETLEKDLSLQDIVYKKGSKLDKCALDALDENQIKELLSPKNKLKAKEIEKHYKKISKALKDEYAKKIKEIDKEDELPPSVIMSVKVFIATKRKLSVGDKMSGRHGNKGVVSRILPVCDMPFMEDGRPVDVVLNPLGVPSRMNLGQILETHLGWISKGLGKKINELIKEEKKDVLKQYLKQIFLGNADKFIDSLSDEMLDRYVKEWKNGVHFAAPVFEGPKEKDFDYYKKLLGIDTFKSTLYDGLTGEKFIEPVTVGVMYILKLHHLVDDKVHARSVGPYSLVTQQPLGGKAHFGGQRFGEMEVWALEGYGAAYTLQEMLTVKSDDVSGRSKMYEAIVKGKPVLLGGIPESFNVLVKELQSLGLDIELLKDVRRR</sequence>
<keyword evidence="3 6" id="KW-0548">Nucleotidyltransferase</keyword>
<dbReference type="RefSeq" id="WP_173801033.1">
    <property type="nucleotide sequence ID" value="NZ_FMYU01000018.1"/>
</dbReference>
<dbReference type="NCBIfam" id="TIGR02013">
    <property type="entry name" value="rpoB"/>
    <property type="match status" value="1"/>
</dbReference>
<dbReference type="PANTHER" id="PTHR20856">
    <property type="entry name" value="DNA-DIRECTED RNA POLYMERASE I SUBUNIT 2"/>
    <property type="match status" value="1"/>
</dbReference>
<dbReference type="PROSITE" id="PS01166">
    <property type="entry name" value="RNA_POL_BETA"/>
    <property type="match status" value="1"/>
</dbReference>
<feature type="domain" description="DNA-directed RNA polymerase beta subunit external 1" evidence="14">
    <location>
        <begin position="597"/>
        <end position="662"/>
    </location>
</feature>
<dbReference type="InterPro" id="IPR019462">
    <property type="entry name" value="DNA-dir_RNA_pol_bsu_external_1"/>
</dbReference>
<evidence type="ECO:0000256" key="2">
    <source>
        <dbReference type="ARBA" id="ARBA00022679"/>
    </source>
</evidence>
<reference evidence="16" key="1">
    <citation type="submission" date="2016-10" db="EMBL/GenBank/DDBJ databases">
        <authorList>
            <person name="Varghese N."/>
            <person name="Submissions S."/>
        </authorList>
    </citation>
    <scope>NUCLEOTIDE SEQUENCE [LARGE SCALE GENOMIC DNA]</scope>
    <source>
        <strain evidence="16">DSM 8415</strain>
    </source>
</reference>
<feature type="domain" description="RNA polymerase Rpb2" evidence="10">
    <location>
        <begin position="1278"/>
        <end position="1353"/>
    </location>
</feature>
<evidence type="ECO:0000259" key="11">
    <source>
        <dbReference type="Pfam" id="PF04561"/>
    </source>
</evidence>
<dbReference type="GO" id="GO:0000428">
    <property type="term" value="C:DNA-directed RNA polymerase complex"/>
    <property type="evidence" value="ECO:0007669"/>
    <property type="project" value="UniProtKB-KW"/>
</dbReference>
<feature type="domain" description="RNA polymerase Rpb2" evidence="11">
    <location>
        <begin position="153"/>
        <end position="232"/>
    </location>
</feature>
<comment type="similarity">
    <text evidence="6 7">Belongs to the RNA polymerase beta chain family.</text>
</comment>
<keyword evidence="1 6" id="KW-0240">DNA-directed RNA polymerase</keyword>
<evidence type="ECO:0000256" key="5">
    <source>
        <dbReference type="ARBA" id="ARBA00048552"/>
    </source>
</evidence>
<evidence type="ECO:0000256" key="4">
    <source>
        <dbReference type="ARBA" id="ARBA00023163"/>
    </source>
</evidence>
<feature type="domain" description="RNA polymerase Rpb2" evidence="13">
    <location>
        <begin position="519"/>
        <end position="587"/>
    </location>
</feature>
<dbReference type="Gene3D" id="2.40.50.100">
    <property type="match status" value="1"/>
</dbReference>
<keyword evidence="4 6" id="KW-0804">Transcription</keyword>
<evidence type="ECO:0000256" key="7">
    <source>
        <dbReference type="RuleBase" id="RU000434"/>
    </source>
</evidence>
<protein>
    <recommendedName>
        <fullName evidence="6 8">DNA-directed RNA polymerase subunit beta</fullName>
        <shortName evidence="6">RNAP subunit beta</shortName>
        <ecNumber evidence="6 8">2.7.7.6</ecNumber>
    </recommendedName>
    <alternativeName>
        <fullName evidence="6">RNA polymerase subunit beta</fullName>
    </alternativeName>
    <alternativeName>
        <fullName evidence="6">Transcriptase subunit beta</fullName>
    </alternativeName>
</protein>
<dbReference type="NCBIfam" id="NF001616">
    <property type="entry name" value="PRK00405.1"/>
    <property type="match status" value="1"/>
</dbReference>
<dbReference type="InterPro" id="IPR007645">
    <property type="entry name" value="RNA_pol_Rpb2_3"/>
</dbReference>
<evidence type="ECO:0000259" key="10">
    <source>
        <dbReference type="Pfam" id="PF04560"/>
    </source>
</evidence>
<dbReference type="InterPro" id="IPR007642">
    <property type="entry name" value="RNA_pol_Rpb2_2"/>
</dbReference>
<evidence type="ECO:0000259" key="9">
    <source>
        <dbReference type="Pfam" id="PF00562"/>
    </source>
</evidence>
<evidence type="ECO:0000256" key="1">
    <source>
        <dbReference type="ARBA" id="ARBA00022478"/>
    </source>
</evidence>
<feature type="domain" description="RNA polymerase beta subunit protrusion" evidence="12">
    <location>
        <begin position="29"/>
        <end position="504"/>
    </location>
</feature>
<evidence type="ECO:0000313" key="15">
    <source>
        <dbReference type="EMBL" id="SDD04511.1"/>
    </source>
</evidence>
<dbReference type="InterPro" id="IPR037033">
    <property type="entry name" value="DNA-dir_RNAP_su2_hyb_sf"/>
</dbReference>
<dbReference type="InterPro" id="IPR007121">
    <property type="entry name" value="RNA_pol_bsu_CS"/>
</dbReference>
<accession>A0A1G6RJA2</accession>
<dbReference type="InterPro" id="IPR007644">
    <property type="entry name" value="RNA_pol_bsu_protrusion"/>
</dbReference>
<evidence type="ECO:0000259" key="13">
    <source>
        <dbReference type="Pfam" id="PF04565"/>
    </source>
</evidence>
<dbReference type="InterPro" id="IPR007641">
    <property type="entry name" value="RNA_pol_Rpb2_7"/>
</dbReference>
<dbReference type="Pfam" id="PF10385">
    <property type="entry name" value="RNA_pol_Rpb2_45"/>
    <property type="match status" value="1"/>
</dbReference>
<dbReference type="GO" id="GO:0003899">
    <property type="term" value="F:DNA-directed RNA polymerase activity"/>
    <property type="evidence" value="ECO:0007669"/>
    <property type="project" value="UniProtKB-UniRule"/>
</dbReference>
<dbReference type="Pfam" id="PF04561">
    <property type="entry name" value="RNA_pol_Rpb2_2"/>
    <property type="match status" value="2"/>
</dbReference>
<dbReference type="Proteomes" id="UP000199411">
    <property type="component" value="Unassembled WGS sequence"/>
</dbReference>
<dbReference type="Pfam" id="PF04563">
    <property type="entry name" value="RNA_pol_Rpb2_1"/>
    <property type="match status" value="1"/>
</dbReference>
<proteinExistence type="inferred from homology"/>
<evidence type="ECO:0000313" key="16">
    <source>
        <dbReference type="Proteomes" id="UP000199411"/>
    </source>
</evidence>
<dbReference type="Pfam" id="PF04560">
    <property type="entry name" value="RNA_pol_Rpb2_7"/>
    <property type="match status" value="1"/>
</dbReference>
<evidence type="ECO:0000256" key="3">
    <source>
        <dbReference type="ARBA" id="ARBA00022695"/>
    </source>
</evidence>
<comment type="function">
    <text evidence="6 8">DNA-dependent RNA polymerase catalyzes the transcription of DNA into RNA using the four ribonucleoside triphosphates as substrates.</text>
</comment>
<evidence type="ECO:0000259" key="12">
    <source>
        <dbReference type="Pfam" id="PF04563"/>
    </source>
</evidence>
<keyword evidence="2 6" id="KW-0808">Transferase</keyword>
<dbReference type="Pfam" id="PF04565">
    <property type="entry name" value="RNA_pol_Rpb2_3"/>
    <property type="match status" value="1"/>
</dbReference>
<dbReference type="HAMAP" id="MF_01321">
    <property type="entry name" value="RNApol_bact_RpoB"/>
    <property type="match status" value="1"/>
</dbReference>
<name>A0A1G6RJA2_9BACT</name>
<dbReference type="Gene3D" id="2.40.270.10">
    <property type="entry name" value="DNA-directed RNA polymerase, subunit 2, domain 6"/>
    <property type="match status" value="1"/>
</dbReference>
<dbReference type="Gene3D" id="3.90.1110.10">
    <property type="entry name" value="RNA polymerase Rpb2, domain 2"/>
    <property type="match status" value="1"/>
</dbReference>
<dbReference type="Gene3D" id="3.90.1100.10">
    <property type="match status" value="2"/>
</dbReference>
<dbReference type="InterPro" id="IPR037034">
    <property type="entry name" value="RNA_pol_Rpb2_2_sf"/>
</dbReference>
<dbReference type="SUPFAM" id="SSF64484">
    <property type="entry name" value="beta and beta-prime subunits of DNA dependent RNA-polymerase"/>
    <property type="match status" value="1"/>
</dbReference>
<dbReference type="GO" id="GO:0006351">
    <property type="term" value="P:DNA-templated transcription"/>
    <property type="evidence" value="ECO:0007669"/>
    <property type="project" value="UniProtKB-UniRule"/>
</dbReference>
<dbReference type="InterPro" id="IPR015712">
    <property type="entry name" value="DNA-dir_RNA_pol_su2"/>
</dbReference>
<evidence type="ECO:0000256" key="6">
    <source>
        <dbReference type="HAMAP-Rule" id="MF_01321"/>
    </source>
</evidence>
<dbReference type="InterPro" id="IPR010243">
    <property type="entry name" value="RNA_pol_bsu_bac"/>
</dbReference>
<organism evidence="15 16">
    <name type="scientific">Desulfurella multipotens</name>
    <dbReference type="NCBI Taxonomy" id="79269"/>
    <lineage>
        <taxon>Bacteria</taxon>
        <taxon>Pseudomonadati</taxon>
        <taxon>Campylobacterota</taxon>
        <taxon>Desulfurellia</taxon>
        <taxon>Desulfurellales</taxon>
        <taxon>Desulfurellaceae</taxon>
        <taxon>Desulfurella</taxon>
    </lineage>
</organism>